<feature type="transmembrane region" description="Helical" evidence="1">
    <location>
        <begin position="103"/>
        <end position="122"/>
    </location>
</feature>
<organism evidence="2 3">
    <name type="scientific">Boothiomyces macroporosus</name>
    <dbReference type="NCBI Taxonomy" id="261099"/>
    <lineage>
        <taxon>Eukaryota</taxon>
        <taxon>Fungi</taxon>
        <taxon>Fungi incertae sedis</taxon>
        <taxon>Chytridiomycota</taxon>
        <taxon>Chytridiomycota incertae sedis</taxon>
        <taxon>Chytridiomycetes</taxon>
        <taxon>Rhizophydiales</taxon>
        <taxon>Terramycetaceae</taxon>
        <taxon>Boothiomyces</taxon>
    </lineage>
</organism>
<keyword evidence="1" id="KW-0472">Membrane</keyword>
<dbReference type="Proteomes" id="UP001210925">
    <property type="component" value="Unassembled WGS sequence"/>
</dbReference>
<gene>
    <name evidence="2" type="ORF">HK103_003421</name>
</gene>
<feature type="transmembrane region" description="Helical" evidence="1">
    <location>
        <begin position="69"/>
        <end position="91"/>
    </location>
</feature>
<keyword evidence="3" id="KW-1185">Reference proteome</keyword>
<keyword evidence="1" id="KW-0812">Transmembrane</keyword>
<sequence length="188" mass="21330">MILPLLDASASAQIQYGIIWSVYVLLVDNVISFVFVMQVYKSRDLFYSMVAPNERIKAHNRMFTVMKAVTLLASISWICIIMAFVSGYVYGSMPAERQFLYRIGFSFSPLMYSGALVFVYTVRKLVPTSSDQSYTSFKEPESITLAPINLNRQLYRTSTFASSSQRSVGGRSLYSSSSFKTILQKYQE</sequence>
<evidence type="ECO:0000256" key="1">
    <source>
        <dbReference type="SAM" id="Phobius"/>
    </source>
</evidence>
<evidence type="ECO:0000313" key="2">
    <source>
        <dbReference type="EMBL" id="KAJ3258632.1"/>
    </source>
</evidence>
<dbReference type="AlphaFoldDB" id="A0AAD5UKS6"/>
<comment type="caution">
    <text evidence="2">The sequence shown here is derived from an EMBL/GenBank/DDBJ whole genome shotgun (WGS) entry which is preliminary data.</text>
</comment>
<proteinExistence type="predicted"/>
<keyword evidence="1" id="KW-1133">Transmembrane helix</keyword>
<feature type="transmembrane region" description="Helical" evidence="1">
    <location>
        <begin position="20"/>
        <end position="40"/>
    </location>
</feature>
<accession>A0AAD5UKS6</accession>
<dbReference type="EMBL" id="JADGKB010000025">
    <property type="protein sequence ID" value="KAJ3258632.1"/>
    <property type="molecule type" value="Genomic_DNA"/>
</dbReference>
<name>A0AAD5UKS6_9FUNG</name>
<protein>
    <submittedName>
        <fullName evidence="2">Uncharacterized protein</fullName>
    </submittedName>
</protein>
<reference evidence="2" key="1">
    <citation type="submission" date="2020-05" db="EMBL/GenBank/DDBJ databases">
        <title>Phylogenomic resolution of chytrid fungi.</title>
        <authorList>
            <person name="Stajich J.E."/>
            <person name="Amses K."/>
            <person name="Simmons R."/>
            <person name="Seto K."/>
            <person name="Myers J."/>
            <person name="Bonds A."/>
            <person name="Quandt C.A."/>
            <person name="Barry K."/>
            <person name="Liu P."/>
            <person name="Grigoriev I."/>
            <person name="Longcore J.E."/>
            <person name="James T.Y."/>
        </authorList>
    </citation>
    <scope>NUCLEOTIDE SEQUENCE</scope>
    <source>
        <strain evidence="2">PLAUS21</strain>
    </source>
</reference>
<evidence type="ECO:0000313" key="3">
    <source>
        <dbReference type="Proteomes" id="UP001210925"/>
    </source>
</evidence>